<dbReference type="PANTHER" id="PTHR22437">
    <property type="entry name" value="WINGED HELIX DOMAIN-CONTAINING PROTEIN"/>
    <property type="match status" value="1"/>
</dbReference>
<accession>A0ABP1R1A1</accession>
<evidence type="ECO:0000313" key="3">
    <source>
        <dbReference type="EMBL" id="CAL8114044.1"/>
    </source>
</evidence>
<protein>
    <recommendedName>
        <fullName evidence="2">Winged helix Storkhead-box1 domain-containing protein</fullName>
    </recommendedName>
</protein>
<evidence type="ECO:0000313" key="4">
    <source>
        <dbReference type="Proteomes" id="UP001642540"/>
    </source>
</evidence>
<feature type="region of interest" description="Disordered" evidence="1">
    <location>
        <begin position="126"/>
        <end position="147"/>
    </location>
</feature>
<feature type="compositionally biased region" description="Basic and acidic residues" evidence="1">
    <location>
        <begin position="1076"/>
        <end position="1085"/>
    </location>
</feature>
<feature type="compositionally biased region" description="Polar residues" evidence="1">
    <location>
        <begin position="187"/>
        <end position="201"/>
    </location>
</feature>
<feature type="region of interest" description="Disordered" evidence="1">
    <location>
        <begin position="178"/>
        <end position="208"/>
    </location>
</feature>
<feature type="region of interest" description="Disordered" evidence="1">
    <location>
        <begin position="1050"/>
        <end position="1085"/>
    </location>
</feature>
<sequence>MPVTEEDTSSKCEETPGTPSPTSHSNLHVNSPNSNIRRYLVLLQDCLAIKFVSIAQLHQKRIQQESIVKSHSNFPIPSSSTGCCHCLCSDDVGIVSGGNNIHSSGSRRPTVASSITNNACDSCNNGSNNRTSSSNSCSNKGRKCDCKSNNHKAASNVGSNDRGDHQECQFYRHQANQMSYPHHEDSSQSSSVKGRNSNGNDSGIIPTGDEVNHQTQLLINNKSNKSEPSANNNKGDYDDVGNGKQCCGCSSTEWESVQQRHQQMDSFLKRQQQQQGPAHHYDYLPQPNNYQSHPKGTSTLKDATAYSGNNNICRSTKLGQQERGASSMLNKVDHSMQALFLYKEFLEINLQCFWNSALHEAFKNLQYKGSVVPSTIIVGSNIRKHLTVLKTAWSRKMLKSPSGYIIDFLGEIEELIADPIAKSHFVPLSDSLCWAIHELTSSGQEAFVDDIFLSLASAFPGMALPRKELIYQTLEKLTRERKIYQTAQGYFVVTPETHRYIMSTEPLLIQASRADSQTNAEVANFLRNSIIEKASTLPPKMSSMPQRAESPDVDNRDENDLPDSRNESSSPDPDTYSLPYGTFKRYNSLRIRKQDKSGTTGCLPRRTLSMRLPKSKSKSGIKGLGCSTPTSDQLCKRADVTGSFQNLDSSQPSTVNEQLLSRRRKHKSFLSRLLSFRGVRKNSSRKDKSGRGNNANKAQTNVRDDKTSKPLISSDDSDCTTEENVTKNKTSSGRKTSDRASNLMTISTQTSFSIENLNSDLGLLSLAPASKSSTLEREDSDSGRCTDSHSDADAEITAALNRGLTPTIHGGRRRDCGSHSSCNVYEKIESDLGLKVDIDECDGRSPRSPSSQMSVSPSPSTFTTASNMCRGNHRHNLYSRCHSSASSTGYSYRDFYNLYRRRYPSYQQSTPTSLESAELNEGLKFKLQQPIRYPPRTFERKQIFDEINRSSFKDKKPRKTVSISNNVSSIDNGKVSRAGQHDSTECIVNIHNNDNNNSIQTSVNGTASSSSSSTVATTTFTQTLKNSTNLELEFRLPFGRILSAAMGGGNAASTMKKASSTDKLSSERSQQNESSIKSEIEETERTLSEVNTMVNDLFTIKSFVKTNPLNDELSSTIEFKTRGSYGKLHNNSCSKPNYVIETVSSKPFGDIHTKFHRESEII</sequence>
<dbReference type="EMBL" id="CAXLJM020000049">
    <property type="protein sequence ID" value="CAL8114044.1"/>
    <property type="molecule type" value="Genomic_DNA"/>
</dbReference>
<dbReference type="InterPro" id="IPR019391">
    <property type="entry name" value="Storkhead-box_WHD"/>
</dbReference>
<comment type="caution">
    <text evidence="3">The sequence shown here is derived from an EMBL/GenBank/DDBJ whole genome shotgun (WGS) entry which is preliminary data.</text>
</comment>
<feature type="compositionally biased region" description="Polar residues" evidence="1">
    <location>
        <begin position="727"/>
        <end position="742"/>
    </location>
</feature>
<dbReference type="PANTHER" id="PTHR22437:SF0">
    <property type="entry name" value="FI21431P1"/>
    <property type="match status" value="1"/>
</dbReference>
<dbReference type="Pfam" id="PF10264">
    <property type="entry name" value="WHD_Storkhead"/>
    <property type="match status" value="1"/>
</dbReference>
<feature type="region of interest" description="Disordered" evidence="1">
    <location>
        <begin position="260"/>
        <end position="284"/>
    </location>
</feature>
<feature type="compositionally biased region" description="Low complexity" evidence="1">
    <location>
        <begin position="126"/>
        <end position="139"/>
    </location>
</feature>
<proteinExistence type="predicted"/>
<dbReference type="Proteomes" id="UP001642540">
    <property type="component" value="Unassembled WGS sequence"/>
</dbReference>
<feature type="region of interest" description="Disordered" evidence="1">
    <location>
        <begin position="536"/>
        <end position="632"/>
    </location>
</feature>
<gene>
    <name evidence="3" type="ORF">ODALV1_LOCUS16288</name>
</gene>
<feature type="compositionally biased region" description="Low complexity" evidence="1">
    <location>
        <begin position="846"/>
        <end position="860"/>
    </location>
</feature>
<keyword evidence="4" id="KW-1185">Reference proteome</keyword>
<name>A0ABP1R1A1_9HEXA</name>
<feature type="region of interest" description="Disordered" evidence="1">
    <location>
        <begin position="679"/>
        <end position="742"/>
    </location>
</feature>
<feature type="compositionally biased region" description="Basic and acidic residues" evidence="1">
    <location>
        <begin position="774"/>
        <end position="791"/>
    </location>
</feature>
<evidence type="ECO:0000259" key="2">
    <source>
        <dbReference type="Pfam" id="PF10264"/>
    </source>
</evidence>
<feature type="compositionally biased region" description="Polar residues" evidence="1">
    <location>
        <begin position="20"/>
        <end position="30"/>
    </location>
</feature>
<feature type="domain" description="Winged helix Storkhead-box1" evidence="2">
    <location>
        <begin position="419"/>
        <end position="495"/>
    </location>
</feature>
<organism evidence="3 4">
    <name type="scientific">Orchesella dallaii</name>
    <dbReference type="NCBI Taxonomy" id="48710"/>
    <lineage>
        <taxon>Eukaryota</taxon>
        <taxon>Metazoa</taxon>
        <taxon>Ecdysozoa</taxon>
        <taxon>Arthropoda</taxon>
        <taxon>Hexapoda</taxon>
        <taxon>Collembola</taxon>
        <taxon>Entomobryomorpha</taxon>
        <taxon>Entomobryoidea</taxon>
        <taxon>Orchesellidae</taxon>
        <taxon>Orchesellinae</taxon>
        <taxon>Orchesella</taxon>
    </lineage>
</organism>
<feature type="compositionally biased region" description="Polar residues" evidence="1">
    <location>
        <begin position="691"/>
        <end position="701"/>
    </location>
</feature>
<feature type="region of interest" description="Disordered" evidence="1">
    <location>
        <begin position="771"/>
        <end position="791"/>
    </location>
</feature>
<reference evidence="3 4" key="1">
    <citation type="submission" date="2024-08" db="EMBL/GenBank/DDBJ databases">
        <authorList>
            <person name="Cucini C."/>
            <person name="Frati F."/>
        </authorList>
    </citation>
    <scope>NUCLEOTIDE SEQUENCE [LARGE SCALE GENOMIC DNA]</scope>
</reference>
<feature type="compositionally biased region" description="Polar residues" evidence="1">
    <location>
        <begin position="260"/>
        <end position="276"/>
    </location>
</feature>
<feature type="compositionally biased region" description="Polar residues" evidence="1">
    <location>
        <begin position="1051"/>
        <end position="1072"/>
    </location>
</feature>
<feature type="region of interest" description="Disordered" evidence="1">
    <location>
        <begin position="839"/>
        <end position="867"/>
    </location>
</feature>
<feature type="region of interest" description="Disordered" evidence="1">
    <location>
        <begin position="1"/>
        <end position="30"/>
    </location>
</feature>
<feature type="compositionally biased region" description="Basic and acidic residues" evidence="1">
    <location>
        <begin position="549"/>
        <end position="566"/>
    </location>
</feature>
<dbReference type="InterPro" id="IPR040126">
    <property type="entry name" value="STOX1/2"/>
</dbReference>
<evidence type="ECO:0000256" key="1">
    <source>
        <dbReference type="SAM" id="MobiDB-lite"/>
    </source>
</evidence>